<dbReference type="Proteomes" id="UP000250140">
    <property type="component" value="Unassembled WGS sequence"/>
</dbReference>
<sequence>MQLYFLSLIDGTGTASICKWQSCHGVGEGALETRGRPRLFEDGWIAVEGMENRATGQGPPTSLACPKHDKRQPPAPWEARTVQVPDERSFHWRQPEAAKAGQCIAYAARRRRTAPSGAPWDAGGRIPSVEHQAERSRAPPRPLRCPEVQFPHPKLHSPISWQKSRYHVVSRTVALLASNGAG</sequence>
<feature type="region of interest" description="Disordered" evidence="1">
    <location>
        <begin position="52"/>
        <end position="77"/>
    </location>
</feature>
<accession>A0A8E2F0X5</accession>
<name>A0A8E2F0X5_9PEZI</name>
<evidence type="ECO:0000256" key="1">
    <source>
        <dbReference type="SAM" id="MobiDB-lite"/>
    </source>
</evidence>
<evidence type="ECO:0000313" key="2">
    <source>
        <dbReference type="EMBL" id="OCL08439.1"/>
    </source>
</evidence>
<gene>
    <name evidence="2" type="ORF">AOQ84DRAFT_221897</name>
</gene>
<dbReference type="AlphaFoldDB" id="A0A8E2F0X5"/>
<protein>
    <submittedName>
        <fullName evidence="2">Uncharacterized protein</fullName>
    </submittedName>
</protein>
<organism evidence="2 3">
    <name type="scientific">Glonium stellatum</name>
    <dbReference type="NCBI Taxonomy" id="574774"/>
    <lineage>
        <taxon>Eukaryota</taxon>
        <taxon>Fungi</taxon>
        <taxon>Dikarya</taxon>
        <taxon>Ascomycota</taxon>
        <taxon>Pezizomycotina</taxon>
        <taxon>Dothideomycetes</taxon>
        <taxon>Pleosporomycetidae</taxon>
        <taxon>Gloniales</taxon>
        <taxon>Gloniaceae</taxon>
        <taxon>Glonium</taxon>
    </lineage>
</organism>
<keyword evidence="3" id="KW-1185">Reference proteome</keyword>
<evidence type="ECO:0000313" key="3">
    <source>
        <dbReference type="Proteomes" id="UP000250140"/>
    </source>
</evidence>
<proteinExistence type="predicted"/>
<feature type="region of interest" description="Disordered" evidence="1">
    <location>
        <begin position="114"/>
        <end position="143"/>
    </location>
</feature>
<dbReference type="EMBL" id="KV749661">
    <property type="protein sequence ID" value="OCL08439.1"/>
    <property type="molecule type" value="Genomic_DNA"/>
</dbReference>
<reference evidence="2 3" key="1">
    <citation type="journal article" date="2016" name="Nat. Commun.">
        <title>Ectomycorrhizal ecology is imprinted in the genome of the dominant symbiotic fungus Cenococcum geophilum.</title>
        <authorList>
            <consortium name="DOE Joint Genome Institute"/>
            <person name="Peter M."/>
            <person name="Kohler A."/>
            <person name="Ohm R.A."/>
            <person name="Kuo A."/>
            <person name="Krutzmann J."/>
            <person name="Morin E."/>
            <person name="Arend M."/>
            <person name="Barry K.W."/>
            <person name="Binder M."/>
            <person name="Choi C."/>
            <person name="Clum A."/>
            <person name="Copeland A."/>
            <person name="Grisel N."/>
            <person name="Haridas S."/>
            <person name="Kipfer T."/>
            <person name="LaButti K."/>
            <person name="Lindquist E."/>
            <person name="Lipzen A."/>
            <person name="Maire R."/>
            <person name="Meier B."/>
            <person name="Mihaltcheva S."/>
            <person name="Molinier V."/>
            <person name="Murat C."/>
            <person name="Poggeler S."/>
            <person name="Quandt C.A."/>
            <person name="Sperisen C."/>
            <person name="Tritt A."/>
            <person name="Tisserant E."/>
            <person name="Crous P.W."/>
            <person name="Henrissat B."/>
            <person name="Nehls U."/>
            <person name="Egli S."/>
            <person name="Spatafora J.W."/>
            <person name="Grigoriev I.V."/>
            <person name="Martin F.M."/>
        </authorList>
    </citation>
    <scope>NUCLEOTIDE SEQUENCE [LARGE SCALE GENOMIC DNA]</scope>
    <source>
        <strain evidence="2 3">CBS 207.34</strain>
    </source>
</reference>